<proteinExistence type="predicted"/>
<dbReference type="EMBL" id="REGN01007676">
    <property type="protein sequence ID" value="RNA05540.1"/>
    <property type="molecule type" value="Genomic_DNA"/>
</dbReference>
<evidence type="ECO:0000256" key="1">
    <source>
        <dbReference type="PROSITE-ProRule" id="PRU00325"/>
    </source>
</evidence>
<evidence type="ECO:0000259" key="3">
    <source>
        <dbReference type="PROSITE" id="PS50966"/>
    </source>
</evidence>
<evidence type="ECO:0000256" key="2">
    <source>
        <dbReference type="SAM" id="MobiDB-lite"/>
    </source>
</evidence>
<accession>A0A3M7Q280</accession>
<dbReference type="Pfam" id="PF04434">
    <property type="entry name" value="SWIM"/>
    <property type="match status" value="1"/>
</dbReference>
<name>A0A3M7Q280_BRAPC</name>
<feature type="region of interest" description="Disordered" evidence="2">
    <location>
        <begin position="290"/>
        <end position="323"/>
    </location>
</feature>
<keyword evidence="5" id="KW-1185">Reference proteome</keyword>
<feature type="compositionally biased region" description="Low complexity" evidence="2">
    <location>
        <begin position="290"/>
        <end position="313"/>
    </location>
</feature>
<dbReference type="PROSITE" id="PS50966">
    <property type="entry name" value="ZF_SWIM"/>
    <property type="match status" value="1"/>
</dbReference>
<dbReference type="Proteomes" id="UP000276133">
    <property type="component" value="Unassembled WGS sequence"/>
</dbReference>
<evidence type="ECO:0000313" key="4">
    <source>
        <dbReference type="EMBL" id="RNA05540.1"/>
    </source>
</evidence>
<organism evidence="4 5">
    <name type="scientific">Brachionus plicatilis</name>
    <name type="common">Marine rotifer</name>
    <name type="synonym">Brachionus muelleri</name>
    <dbReference type="NCBI Taxonomy" id="10195"/>
    <lineage>
        <taxon>Eukaryota</taxon>
        <taxon>Metazoa</taxon>
        <taxon>Spiralia</taxon>
        <taxon>Gnathifera</taxon>
        <taxon>Rotifera</taxon>
        <taxon>Eurotatoria</taxon>
        <taxon>Monogononta</taxon>
        <taxon>Pseudotrocha</taxon>
        <taxon>Ploima</taxon>
        <taxon>Brachionidae</taxon>
        <taxon>Brachionus</taxon>
    </lineage>
</organism>
<protein>
    <recommendedName>
        <fullName evidence="3">SWIM-type domain-containing protein</fullName>
    </recommendedName>
</protein>
<evidence type="ECO:0000313" key="5">
    <source>
        <dbReference type="Proteomes" id="UP000276133"/>
    </source>
</evidence>
<dbReference type="InterPro" id="IPR007527">
    <property type="entry name" value="Znf_SWIM"/>
</dbReference>
<dbReference type="GO" id="GO:0008270">
    <property type="term" value="F:zinc ion binding"/>
    <property type="evidence" value="ECO:0007669"/>
    <property type="project" value="UniProtKB-KW"/>
</dbReference>
<keyword evidence="1" id="KW-0479">Metal-binding</keyword>
<reference evidence="4 5" key="1">
    <citation type="journal article" date="2018" name="Sci. Rep.">
        <title>Genomic signatures of local adaptation to the degree of environmental predictability in rotifers.</title>
        <authorList>
            <person name="Franch-Gras L."/>
            <person name="Hahn C."/>
            <person name="Garcia-Roger E.M."/>
            <person name="Carmona M.J."/>
            <person name="Serra M."/>
            <person name="Gomez A."/>
        </authorList>
    </citation>
    <scope>NUCLEOTIDE SEQUENCE [LARGE SCALE GENOMIC DNA]</scope>
    <source>
        <strain evidence="4">HYR1</strain>
    </source>
</reference>
<feature type="domain" description="SWIM-type" evidence="3">
    <location>
        <begin position="142"/>
        <end position="182"/>
    </location>
</feature>
<keyword evidence="1" id="KW-0862">Zinc</keyword>
<dbReference type="OrthoDB" id="10528122at2759"/>
<gene>
    <name evidence="4" type="ORF">BpHYR1_030843</name>
</gene>
<keyword evidence="1" id="KW-0863">Zinc-finger</keyword>
<dbReference type="AlphaFoldDB" id="A0A3M7Q280"/>
<comment type="caution">
    <text evidence="4">The sequence shown here is derived from an EMBL/GenBank/DDBJ whole genome shotgun (WGS) entry which is preliminary data.</text>
</comment>
<sequence length="323" mass="37921">MIDACDASYNAVRLHFPNCTILITTFRKIKGLQDFKRYFENEWLSERWWRWQLFQVFPGYPTTNSCIESHNKLIKLLYTNYMCYSIHEMLRVVMDKLVYTILGNCSCKDADNDTISRSRDIDPSLFVINGNVEKNYLYDERYYLRSDINLIYHRHHYCSCTCKDFHRNFICKHALALAIKLKLKLKELYNKLDIFTLFVNSQTPKEYCKDKCTETNYHDLKDASTSSSFSFKVKFSCVPVYQTALSSKGIYKPLRQLIIFTLDRLLVDDDEDEDDELDRFWRVSSLDSKISSSSSIGFPSMSSSSELLFSSSPDPYTFNTLRA</sequence>